<feature type="region of interest" description="Disordered" evidence="1">
    <location>
        <begin position="19"/>
        <end position="43"/>
    </location>
</feature>
<accession>A0A5D4SLH0</accession>
<evidence type="ECO:0000256" key="2">
    <source>
        <dbReference type="SAM" id="SignalP"/>
    </source>
</evidence>
<dbReference type="EMBL" id="VTES01000003">
    <property type="protein sequence ID" value="TYS64100.1"/>
    <property type="molecule type" value="Genomic_DNA"/>
</dbReference>
<dbReference type="PANTHER" id="PTHR19328:SF13">
    <property type="entry name" value="HIPL1 PROTEIN"/>
    <property type="match status" value="1"/>
</dbReference>
<dbReference type="SUPFAM" id="SSF50952">
    <property type="entry name" value="Soluble quinoprotein glucose dehydrogenase"/>
    <property type="match status" value="1"/>
</dbReference>
<dbReference type="Gene3D" id="2.120.10.30">
    <property type="entry name" value="TolB, C-terminal domain"/>
    <property type="match status" value="1"/>
</dbReference>
<evidence type="ECO:0000256" key="1">
    <source>
        <dbReference type="SAM" id="MobiDB-lite"/>
    </source>
</evidence>
<dbReference type="PANTHER" id="PTHR19328">
    <property type="entry name" value="HEDGEHOG-INTERACTING PROTEIN"/>
    <property type="match status" value="1"/>
</dbReference>
<proteinExistence type="predicted"/>
<dbReference type="AlphaFoldDB" id="A0A5D4SLH0"/>
<comment type="caution">
    <text evidence="4">The sequence shown here is derived from an EMBL/GenBank/DDBJ whole genome shotgun (WGS) entry which is preliminary data.</text>
</comment>
<evidence type="ECO:0000259" key="3">
    <source>
        <dbReference type="Pfam" id="PF07995"/>
    </source>
</evidence>
<organism evidence="4 5">
    <name type="scientific">Bacillus infantis</name>
    <dbReference type="NCBI Taxonomy" id="324767"/>
    <lineage>
        <taxon>Bacteria</taxon>
        <taxon>Bacillati</taxon>
        <taxon>Bacillota</taxon>
        <taxon>Bacilli</taxon>
        <taxon>Bacillales</taxon>
        <taxon>Bacillaceae</taxon>
        <taxon>Bacillus</taxon>
    </lineage>
</organism>
<dbReference type="InterPro" id="IPR012938">
    <property type="entry name" value="Glc/Sorbosone_DH"/>
</dbReference>
<dbReference type="InterPro" id="IPR011041">
    <property type="entry name" value="Quinoprot_gluc/sorb_DH_b-prop"/>
</dbReference>
<dbReference type="RefSeq" id="WP_148949901.1">
    <property type="nucleotide sequence ID" value="NZ_VTES01000003.1"/>
</dbReference>
<feature type="signal peptide" evidence="2">
    <location>
        <begin position="1"/>
        <end position="20"/>
    </location>
</feature>
<protein>
    <submittedName>
        <fullName evidence="4">PQQ-dependent sugar dehydrogenase</fullName>
    </submittedName>
</protein>
<feature type="compositionally biased region" description="Low complexity" evidence="1">
    <location>
        <begin position="27"/>
        <end position="42"/>
    </location>
</feature>
<dbReference type="Pfam" id="PF07995">
    <property type="entry name" value="GSDH"/>
    <property type="match status" value="1"/>
</dbReference>
<keyword evidence="2" id="KW-0732">Signal</keyword>
<feature type="chain" id="PRO_5023125869" evidence="2">
    <location>
        <begin position="21"/>
        <end position="361"/>
    </location>
</feature>
<dbReference type="InterPro" id="IPR011042">
    <property type="entry name" value="6-blade_b-propeller_TolB-like"/>
</dbReference>
<evidence type="ECO:0000313" key="5">
    <source>
        <dbReference type="Proteomes" id="UP000323732"/>
    </source>
</evidence>
<dbReference type="Proteomes" id="UP000323732">
    <property type="component" value="Unassembled WGS sequence"/>
</dbReference>
<gene>
    <name evidence="4" type="ORF">FZD47_11455</name>
</gene>
<evidence type="ECO:0000313" key="4">
    <source>
        <dbReference type="EMBL" id="TYS64100.1"/>
    </source>
</evidence>
<name>A0A5D4SLH0_9BACI</name>
<reference evidence="4 5" key="1">
    <citation type="submission" date="2019-08" db="EMBL/GenBank/DDBJ databases">
        <title>Bacillus genomes from the desert of Cuatro Cienegas, Coahuila.</title>
        <authorList>
            <person name="Olmedo-Alvarez G."/>
        </authorList>
    </citation>
    <scope>NUCLEOTIDE SEQUENCE [LARGE SCALE GENOMIC DNA]</scope>
    <source>
        <strain evidence="4 5">CH37_1T</strain>
    </source>
</reference>
<feature type="domain" description="Glucose/Sorbosone dehydrogenase" evidence="3">
    <location>
        <begin position="51"/>
        <end position="344"/>
    </location>
</feature>
<dbReference type="PROSITE" id="PS51257">
    <property type="entry name" value="PROKAR_LIPOPROTEIN"/>
    <property type="match status" value="1"/>
</dbReference>
<sequence>MKKLALFMLLGLLATAGCSAEDKSNETEPSPQESEEAASAVPEAEEFAADLKTPWSIDQAESTFYMTERTGSIVKAEEGSRQRQEVRLKKKLSQASEAGLLGFVLSPDFKSSGEAFAYYTYEEGSVQQNRIVVLKQTEDAWEETRLLLDGIPSGQYHHGGRLKIGPDGKLYATAGDAAADPEIAQDLDSLGGKILRMNLDGTVPDDNPFAGSYVYSYGHRNPQGLAWAEDGTLYASEHGPSANDEINRIEAGKNYGWPVIQGKQEKEGMETPLFTSGEDNTWAPSGIAIKDGKLYAAALRGTAVLEFNLESGELKELITGAGRIRDVLLSDDILYFASNNTDGRGNPGPNDDKLYKIQLSE</sequence>